<evidence type="ECO:0000256" key="1">
    <source>
        <dbReference type="ARBA" id="ARBA00005228"/>
    </source>
</evidence>
<dbReference type="AlphaFoldDB" id="A0A2P6ND59"/>
<proteinExistence type="inferred from homology"/>
<accession>A0A2P6ND59</accession>
<evidence type="ECO:0000256" key="5">
    <source>
        <dbReference type="ARBA" id="ARBA00045448"/>
    </source>
</evidence>
<gene>
    <name evidence="9" type="ORF">PROFUN_10614</name>
</gene>
<evidence type="ECO:0000256" key="4">
    <source>
        <dbReference type="ARBA" id="ARBA00022825"/>
    </source>
</evidence>
<dbReference type="GO" id="GO:0004252">
    <property type="term" value="F:serine-type endopeptidase activity"/>
    <property type="evidence" value="ECO:0007669"/>
    <property type="project" value="UniProtKB-UniRule"/>
</dbReference>
<evidence type="ECO:0000256" key="3">
    <source>
        <dbReference type="ARBA" id="ARBA00022801"/>
    </source>
</evidence>
<dbReference type="Pfam" id="PF00326">
    <property type="entry name" value="Peptidase_S9"/>
    <property type="match status" value="1"/>
</dbReference>
<keyword evidence="2 6" id="KW-0645">Protease</keyword>
<dbReference type="Gene3D" id="3.40.50.1820">
    <property type="entry name" value="alpha/beta hydrolase"/>
    <property type="match status" value="1"/>
</dbReference>
<feature type="domain" description="Peptidase S9 prolyl oligopeptidase catalytic" evidence="7">
    <location>
        <begin position="505"/>
        <end position="719"/>
    </location>
</feature>
<dbReference type="EC" id="3.4.21.-" evidence="6"/>
<dbReference type="OrthoDB" id="248387at2759"/>
<evidence type="ECO:0000259" key="8">
    <source>
        <dbReference type="Pfam" id="PF02897"/>
    </source>
</evidence>
<dbReference type="Pfam" id="PF02897">
    <property type="entry name" value="Peptidase_S9_N"/>
    <property type="match status" value="1"/>
</dbReference>
<dbReference type="Proteomes" id="UP000241769">
    <property type="component" value="Unassembled WGS sequence"/>
</dbReference>
<keyword evidence="3 6" id="KW-0378">Hydrolase</keyword>
<comment type="caution">
    <text evidence="9">The sequence shown here is derived from an EMBL/GenBank/DDBJ whole genome shotgun (WGS) entry which is preliminary data.</text>
</comment>
<dbReference type="InterPro" id="IPR001375">
    <property type="entry name" value="Peptidase_S9_cat"/>
</dbReference>
<sequence>MMMLKTFSGIKGAYHTPFIRYSVRPPIHVIPKRSIFPRWHGKSPLASKIPTHNDLVLEDSSHRKLTDDFQWLKDKDSRKVQDYIDLENRYTQRRMSEQEFKSKEKFVLERLKEYDEGEVLNTAPEIVDGYSYFTIQHKDAQFSTFVRTDPQGQQQVVLDLDKESVGEKYIGLGVTKTSVDHKYLAYTLDTEGESFYSLYVRDIDSGQRRKLDIGHVSNIEWNNEGDCIVYSLCDHHRRPHEVWVIHLGTEEKKRLLVEKDPSCYIDIISTKDREFITINSSSKNSSEIHMMSKSFRFEHIEPLDASDEREKASSASPSCVLVRRREEDVEYYMEHMKGLFYMITNRHGMRDYGVMTTTRGKGDWSEWKSFFPSRESVKVEDVDILQNHLVLYERENGRCRVKTIELDEPHSASQIEPREPLGMLQPGVNMDPYSDKVRFSNSSLVTPEATYDYDVTEKKLTLLHEAADGACVPMTVAHRSDMSLNGRNPLLLMGYGAYGEVMENSFQENYHYLLSRGWVVALAHVRGGGEKGDAWHRAGSLMNKMNSHRDFISCALHCVQSGYTSHDIMSAMTSSAGGLMLATAINERPDLFRAVILKVPFTEVVTSMTDKTLALTEHEHAEWGDPLRDAKTFDYMRAYDPYQDEWPHMWVTASLLDDRVPFWMPLRYVAKLRHHLSPELSRRVLLTIDRDTGHFGDGGREERRKERSKEIAFLFESLGFQ</sequence>
<comment type="function">
    <text evidence="5">Serine peptidase whose precise substrate specificity remains unclear. Does not cleave peptides after a arginine or lysine residue. Regulates trans-Golgi network morphology and sorting by regulating the membrane binding of the AP-1 complex. May play a role in the regulation of synaptic vesicle exocytosis.</text>
</comment>
<dbReference type="FunCoup" id="A0A2P6ND59">
    <property type="interactions" value="2"/>
</dbReference>
<evidence type="ECO:0000313" key="9">
    <source>
        <dbReference type="EMBL" id="PRP81906.1"/>
    </source>
</evidence>
<reference evidence="9 10" key="1">
    <citation type="journal article" date="2018" name="Genome Biol. Evol.">
        <title>Multiple Roots of Fruiting Body Formation in Amoebozoa.</title>
        <authorList>
            <person name="Hillmann F."/>
            <person name="Forbes G."/>
            <person name="Novohradska S."/>
            <person name="Ferling I."/>
            <person name="Riege K."/>
            <person name="Groth M."/>
            <person name="Westermann M."/>
            <person name="Marz M."/>
            <person name="Spaller T."/>
            <person name="Winckler T."/>
            <person name="Schaap P."/>
            <person name="Glockner G."/>
        </authorList>
    </citation>
    <scope>NUCLEOTIDE SEQUENCE [LARGE SCALE GENOMIC DNA]</scope>
    <source>
        <strain evidence="9 10">Jena</strain>
    </source>
</reference>
<name>A0A2P6ND59_9EUKA</name>
<dbReference type="EMBL" id="MDYQ01000114">
    <property type="protein sequence ID" value="PRP81906.1"/>
    <property type="molecule type" value="Genomic_DNA"/>
</dbReference>
<dbReference type="PANTHER" id="PTHR11757:SF19">
    <property type="entry name" value="PROLYL ENDOPEPTIDASE-LIKE"/>
    <property type="match status" value="1"/>
</dbReference>
<evidence type="ECO:0000256" key="2">
    <source>
        <dbReference type="ARBA" id="ARBA00022670"/>
    </source>
</evidence>
<dbReference type="InterPro" id="IPR002470">
    <property type="entry name" value="Peptidase_S9A"/>
</dbReference>
<dbReference type="SUPFAM" id="SSF50993">
    <property type="entry name" value="Peptidase/esterase 'gauge' domain"/>
    <property type="match status" value="1"/>
</dbReference>
<organism evidence="9 10">
    <name type="scientific">Planoprotostelium fungivorum</name>
    <dbReference type="NCBI Taxonomy" id="1890364"/>
    <lineage>
        <taxon>Eukaryota</taxon>
        <taxon>Amoebozoa</taxon>
        <taxon>Evosea</taxon>
        <taxon>Variosea</taxon>
        <taxon>Cavosteliida</taxon>
        <taxon>Cavosteliaceae</taxon>
        <taxon>Planoprotostelium</taxon>
    </lineage>
</organism>
<keyword evidence="4 6" id="KW-0720">Serine protease</keyword>
<dbReference type="GO" id="GO:0006508">
    <property type="term" value="P:proteolysis"/>
    <property type="evidence" value="ECO:0007669"/>
    <property type="project" value="UniProtKB-KW"/>
</dbReference>
<dbReference type="SUPFAM" id="SSF53474">
    <property type="entry name" value="alpha/beta-Hydrolases"/>
    <property type="match status" value="1"/>
</dbReference>
<evidence type="ECO:0000313" key="10">
    <source>
        <dbReference type="Proteomes" id="UP000241769"/>
    </source>
</evidence>
<comment type="similarity">
    <text evidence="1 6">Belongs to the peptidase S9A family.</text>
</comment>
<feature type="domain" description="Peptidase S9A N-terminal" evidence="8">
    <location>
        <begin position="58"/>
        <end position="464"/>
    </location>
</feature>
<dbReference type="InterPro" id="IPR029058">
    <property type="entry name" value="AB_hydrolase_fold"/>
</dbReference>
<dbReference type="InterPro" id="IPR051543">
    <property type="entry name" value="Serine_Peptidase_S9A"/>
</dbReference>
<dbReference type="PANTHER" id="PTHR11757">
    <property type="entry name" value="PROTEASE FAMILY S9A OLIGOPEPTIDASE"/>
    <property type="match status" value="1"/>
</dbReference>
<evidence type="ECO:0000259" key="7">
    <source>
        <dbReference type="Pfam" id="PF00326"/>
    </source>
</evidence>
<dbReference type="Gene3D" id="2.130.10.120">
    <property type="entry name" value="Prolyl oligopeptidase, N-terminal domain"/>
    <property type="match status" value="1"/>
</dbReference>
<dbReference type="InParanoid" id="A0A2P6ND59"/>
<dbReference type="InterPro" id="IPR023302">
    <property type="entry name" value="Pept_S9A_N"/>
</dbReference>
<evidence type="ECO:0000256" key="6">
    <source>
        <dbReference type="RuleBase" id="RU368024"/>
    </source>
</evidence>
<dbReference type="PRINTS" id="PR00862">
    <property type="entry name" value="PROLIGOPTASE"/>
</dbReference>
<protein>
    <recommendedName>
        <fullName evidence="6">Prolyl endopeptidase</fullName>
        <ecNumber evidence="6">3.4.21.-</ecNumber>
    </recommendedName>
</protein>
<keyword evidence="10" id="KW-1185">Reference proteome</keyword>